<feature type="compositionally biased region" description="Basic and acidic residues" evidence="8">
    <location>
        <begin position="23"/>
        <end position="40"/>
    </location>
</feature>
<sequence>MATTTSPHSGENEEDPASMNDFKYSHDDDQHDLPTHDASTDSKSLPTQKRRRVGRACDECRRKKIKCDGKQPCTHCTVYSYDCSYDQPSNRRRNPAPQYVEALENRLQKAEAILRSVLPNIDLDDPQLDVHATEQKFAAKFAAAQKAKQATEDVKSSGVQDTAQEVGDEGLLETMVDNSGCLDRDDQGHWDYHGHTSGVLFVRRLRKQLGASEIAGPMARSRSSISAYMTDSPKSMSESPQDTTLPPTHDLPPRVVARRLCHNAIDHACSLMRFVHEPSFFASLERIYDTPPEQFTNEENSFLPLLYIVIAVGCLFSDDGAGEGTLDVSGYEGAIGQGFQFFKAGRQLLEITDCRDLPSLQAICFMVLFLQSSAKLSTCYSYVGIALRSALRLGLHRSVTADFNPIERELRKRIFWVVRKMDVYVSTLLGLPQMLSNDDIDQEYPMSVDGEFITSEGIIQAPSDYTPLMAGCNAHTRLSNIILKVVKYIYPVKNARYRSKSDQRYMVSHSKIREIERDLQNWMEELPPALRPGTEVSPQLERIRQLLRISYAHVQMVMYRPFLHYVSGGSQARGVDKRSYACAAACISVSRNIVHITTGMQKRGLLNGSFWFTMYTTYFAILSLIFFVLENPDSPTAKDGVLKDAMEGKNTLAGLAKKSLAADRCSQSLICLFKTLPDMLKNRQSSKTPVNLKRPAPSNAAEPELKPEVKPEVKPCFEKTLPHRSSTFPVQMMSPSVVTDDQNRRQRSLDNIQPISNRPTDINHQSTWVSTTPELLTETMSTPEHVSPSGMTPSMPNQEPSSLAWAQQFTNPSNLPDLMPMMFPSDDPFAYPTQPMSTLEDDHFRHDPAAMPSQYPFDSVPGMGPSTSSDPSSAGLSTPNFDFTNLSNFPLANPPIKSSVPSHLRPSHSRTSSRIHSPISQSQTPSESISSPDLVSIPNQNFVWQGYNFQPHDPNNMTTESAPQQPEMSGPNGLPNFSMGMDQNMGMDMDLGIPFDDLFGSNAAYRPVNGAEDWAQWMNPNST</sequence>
<keyword evidence="11" id="KW-1185">Reference proteome</keyword>
<feature type="region of interest" description="Disordered" evidence="8">
    <location>
        <begin position="1"/>
        <end position="53"/>
    </location>
</feature>
<dbReference type="PROSITE" id="PS00463">
    <property type="entry name" value="ZN2_CY6_FUNGAL_1"/>
    <property type="match status" value="1"/>
</dbReference>
<gene>
    <name evidence="10" type="ORF">PENVUL_c003G07024</name>
</gene>
<dbReference type="Pfam" id="PF00172">
    <property type="entry name" value="Zn_clus"/>
    <property type="match status" value="1"/>
</dbReference>
<evidence type="ECO:0000313" key="10">
    <source>
        <dbReference type="EMBL" id="OQE11060.1"/>
    </source>
</evidence>
<reference evidence="11" key="1">
    <citation type="journal article" date="2017" name="Nat. Microbiol.">
        <title>Global analysis of biosynthetic gene clusters reveals vast potential of secondary metabolite production in Penicillium species.</title>
        <authorList>
            <person name="Nielsen J.C."/>
            <person name="Grijseels S."/>
            <person name="Prigent S."/>
            <person name="Ji B."/>
            <person name="Dainat J."/>
            <person name="Nielsen K.F."/>
            <person name="Frisvad J.C."/>
            <person name="Workman M."/>
            <person name="Nielsen J."/>
        </authorList>
    </citation>
    <scope>NUCLEOTIDE SEQUENCE [LARGE SCALE GENOMIC DNA]</scope>
    <source>
        <strain evidence="11">IBT 29486</strain>
    </source>
</reference>
<dbReference type="InterPro" id="IPR007219">
    <property type="entry name" value="XnlR_reg_dom"/>
</dbReference>
<evidence type="ECO:0000256" key="4">
    <source>
        <dbReference type="ARBA" id="ARBA00023015"/>
    </source>
</evidence>
<evidence type="ECO:0000256" key="7">
    <source>
        <dbReference type="ARBA" id="ARBA00023242"/>
    </source>
</evidence>
<dbReference type="GO" id="GO:0045944">
    <property type="term" value="P:positive regulation of transcription by RNA polymerase II"/>
    <property type="evidence" value="ECO:0007669"/>
    <property type="project" value="TreeGrafter"/>
</dbReference>
<feature type="region of interest" description="Disordered" evidence="8">
    <location>
        <begin position="897"/>
        <end position="934"/>
    </location>
</feature>
<feature type="region of interest" description="Disordered" evidence="8">
    <location>
        <begin position="781"/>
        <end position="800"/>
    </location>
</feature>
<comment type="caution">
    <text evidence="10">The sequence shown here is derived from an EMBL/GenBank/DDBJ whole genome shotgun (WGS) entry which is preliminary data.</text>
</comment>
<dbReference type="SUPFAM" id="SSF57701">
    <property type="entry name" value="Zn2/Cys6 DNA-binding domain"/>
    <property type="match status" value="1"/>
</dbReference>
<protein>
    <recommendedName>
        <fullName evidence="9">Zn(2)-C6 fungal-type domain-containing protein</fullName>
    </recommendedName>
</protein>
<keyword evidence="7" id="KW-0539">Nucleus</keyword>
<feature type="region of interest" description="Disordered" evidence="8">
    <location>
        <begin position="831"/>
        <end position="879"/>
    </location>
</feature>
<keyword evidence="3" id="KW-0862">Zinc</keyword>
<evidence type="ECO:0000256" key="6">
    <source>
        <dbReference type="ARBA" id="ARBA00023163"/>
    </source>
</evidence>
<feature type="compositionally biased region" description="Polar residues" evidence="8">
    <location>
        <begin position="229"/>
        <end position="239"/>
    </location>
</feature>
<proteinExistence type="predicted"/>
<feature type="region of interest" description="Disordered" evidence="8">
    <location>
        <begin position="229"/>
        <end position="251"/>
    </location>
</feature>
<dbReference type="Proteomes" id="UP000191518">
    <property type="component" value="Unassembled WGS sequence"/>
</dbReference>
<dbReference type="PROSITE" id="PS50048">
    <property type="entry name" value="ZN2_CY6_FUNGAL_2"/>
    <property type="match status" value="1"/>
</dbReference>
<dbReference type="InterPro" id="IPR001138">
    <property type="entry name" value="Zn2Cys6_DnaBD"/>
</dbReference>
<evidence type="ECO:0000313" key="11">
    <source>
        <dbReference type="Proteomes" id="UP000191518"/>
    </source>
</evidence>
<dbReference type="EMBL" id="MDYP01000003">
    <property type="protein sequence ID" value="OQE11060.1"/>
    <property type="molecule type" value="Genomic_DNA"/>
</dbReference>
<dbReference type="InterPro" id="IPR051711">
    <property type="entry name" value="Stress_Response_Reg"/>
</dbReference>
<dbReference type="AlphaFoldDB" id="A0A1V6SBB4"/>
<dbReference type="GO" id="GO:0043565">
    <property type="term" value="F:sequence-specific DNA binding"/>
    <property type="evidence" value="ECO:0007669"/>
    <property type="project" value="TreeGrafter"/>
</dbReference>
<evidence type="ECO:0000256" key="8">
    <source>
        <dbReference type="SAM" id="MobiDB-lite"/>
    </source>
</evidence>
<dbReference type="PANTHER" id="PTHR47540">
    <property type="entry name" value="THIAMINE REPRESSIBLE GENES REGULATORY PROTEIN THI5"/>
    <property type="match status" value="1"/>
</dbReference>
<feature type="region of interest" description="Disordered" evidence="8">
    <location>
        <begin position="684"/>
        <end position="711"/>
    </location>
</feature>
<comment type="subcellular location">
    <subcellularLocation>
        <location evidence="1">Nucleus</location>
    </subcellularLocation>
</comment>
<evidence type="ECO:0000259" key="9">
    <source>
        <dbReference type="PROSITE" id="PS50048"/>
    </source>
</evidence>
<feature type="compositionally biased region" description="Polar residues" evidence="8">
    <location>
        <begin position="865"/>
        <end position="879"/>
    </location>
</feature>
<organism evidence="10 11">
    <name type="scientific">Penicillium vulpinum</name>
    <dbReference type="NCBI Taxonomy" id="29845"/>
    <lineage>
        <taxon>Eukaryota</taxon>
        <taxon>Fungi</taxon>
        <taxon>Dikarya</taxon>
        <taxon>Ascomycota</taxon>
        <taxon>Pezizomycotina</taxon>
        <taxon>Eurotiomycetes</taxon>
        <taxon>Eurotiomycetidae</taxon>
        <taxon>Eurotiales</taxon>
        <taxon>Aspergillaceae</taxon>
        <taxon>Penicillium</taxon>
    </lineage>
</organism>
<keyword evidence="5" id="KW-0238">DNA-binding</keyword>
<keyword evidence="2" id="KW-0479">Metal-binding</keyword>
<evidence type="ECO:0000256" key="2">
    <source>
        <dbReference type="ARBA" id="ARBA00022723"/>
    </source>
</evidence>
<evidence type="ECO:0000256" key="5">
    <source>
        <dbReference type="ARBA" id="ARBA00023125"/>
    </source>
</evidence>
<dbReference type="GO" id="GO:0005634">
    <property type="term" value="C:nucleus"/>
    <property type="evidence" value="ECO:0007669"/>
    <property type="project" value="UniProtKB-SubCell"/>
</dbReference>
<feature type="domain" description="Zn(2)-C6 fungal-type" evidence="9">
    <location>
        <begin position="56"/>
        <end position="85"/>
    </location>
</feature>
<dbReference type="InterPro" id="IPR036864">
    <property type="entry name" value="Zn2-C6_fun-type_DNA-bd_sf"/>
</dbReference>
<dbReference type="GO" id="GO:0000981">
    <property type="term" value="F:DNA-binding transcription factor activity, RNA polymerase II-specific"/>
    <property type="evidence" value="ECO:0007669"/>
    <property type="project" value="InterPro"/>
</dbReference>
<accession>A0A1V6SBB4</accession>
<dbReference type="Gene3D" id="4.10.240.10">
    <property type="entry name" value="Zn(2)-C6 fungal-type DNA-binding domain"/>
    <property type="match status" value="1"/>
</dbReference>
<dbReference type="SMART" id="SM00906">
    <property type="entry name" value="Fungal_trans"/>
    <property type="match status" value="1"/>
</dbReference>
<evidence type="ECO:0000256" key="1">
    <source>
        <dbReference type="ARBA" id="ARBA00004123"/>
    </source>
</evidence>
<dbReference type="Pfam" id="PF04082">
    <property type="entry name" value="Fungal_trans"/>
    <property type="match status" value="1"/>
</dbReference>
<keyword evidence="4" id="KW-0805">Transcription regulation</keyword>
<dbReference type="GO" id="GO:0006351">
    <property type="term" value="P:DNA-templated transcription"/>
    <property type="evidence" value="ECO:0007669"/>
    <property type="project" value="InterPro"/>
</dbReference>
<dbReference type="STRING" id="29845.A0A1V6SBB4"/>
<keyword evidence="6" id="KW-0804">Transcription</keyword>
<feature type="compositionally biased region" description="Low complexity" evidence="8">
    <location>
        <begin position="917"/>
        <end position="932"/>
    </location>
</feature>
<dbReference type="CDD" id="cd12148">
    <property type="entry name" value="fungal_TF_MHR"/>
    <property type="match status" value="1"/>
</dbReference>
<evidence type="ECO:0000256" key="3">
    <source>
        <dbReference type="ARBA" id="ARBA00022833"/>
    </source>
</evidence>
<dbReference type="OrthoDB" id="422427at2759"/>
<dbReference type="PANTHER" id="PTHR47540:SF1">
    <property type="entry name" value="ACTIVATOR OF STRESS GENES 1-RELATED"/>
    <property type="match status" value="1"/>
</dbReference>
<name>A0A1V6SBB4_9EURO</name>
<dbReference type="SMART" id="SM00066">
    <property type="entry name" value="GAL4"/>
    <property type="match status" value="1"/>
</dbReference>
<dbReference type="CDD" id="cd00067">
    <property type="entry name" value="GAL4"/>
    <property type="match status" value="1"/>
</dbReference>
<dbReference type="GO" id="GO:0008270">
    <property type="term" value="F:zinc ion binding"/>
    <property type="evidence" value="ECO:0007669"/>
    <property type="project" value="InterPro"/>
</dbReference>